<dbReference type="GO" id="GO:0006465">
    <property type="term" value="P:signal peptide processing"/>
    <property type="evidence" value="ECO:0007669"/>
    <property type="project" value="TreeGrafter"/>
</dbReference>
<feature type="transmembrane region" description="Helical" evidence="1">
    <location>
        <begin position="198"/>
        <end position="216"/>
    </location>
</feature>
<dbReference type="Proteomes" id="UP000282312">
    <property type="component" value="Unassembled WGS sequence"/>
</dbReference>
<feature type="transmembrane region" description="Helical" evidence="1">
    <location>
        <begin position="170"/>
        <end position="191"/>
    </location>
</feature>
<organism evidence="2 3">
    <name type="scientific">Micromonospora inaquosa</name>
    <dbReference type="NCBI Taxonomy" id="2203716"/>
    <lineage>
        <taxon>Bacteria</taxon>
        <taxon>Bacillati</taxon>
        <taxon>Actinomycetota</taxon>
        <taxon>Actinomycetes</taxon>
        <taxon>Micromonosporales</taxon>
        <taxon>Micromonosporaceae</taxon>
        <taxon>Micromonospora</taxon>
    </lineage>
</organism>
<feature type="transmembrane region" description="Helical" evidence="1">
    <location>
        <begin position="122"/>
        <end position="142"/>
    </location>
</feature>
<proteinExistence type="predicted"/>
<evidence type="ECO:0000313" key="3">
    <source>
        <dbReference type="Proteomes" id="UP000282312"/>
    </source>
</evidence>
<evidence type="ECO:0000313" key="2">
    <source>
        <dbReference type="EMBL" id="RQW94280.1"/>
    </source>
</evidence>
<name>A0A3N9W0J3_9ACTN</name>
<dbReference type="PANTHER" id="PTHR30487">
    <property type="entry name" value="TYPE 4 PREPILIN-LIKE PROTEINS LEADER PEPTIDE-PROCESSING ENZYME"/>
    <property type="match status" value="1"/>
</dbReference>
<gene>
    <name evidence="2" type="ORF">DLJ59_34645</name>
</gene>
<feature type="transmembrane region" description="Helical" evidence="1">
    <location>
        <begin position="96"/>
        <end position="116"/>
    </location>
</feature>
<accession>A0A3N9W0J3</accession>
<dbReference type="GO" id="GO:0005886">
    <property type="term" value="C:plasma membrane"/>
    <property type="evidence" value="ECO:0007669"/>
    <property type="project" value="TreeGrafter"/>
</dbReference>
<reference evidence="2 3" key="1">
    <citation type="submission" date="2018-05" db="EMBL/GenBank/DDBJ databases">
        <title>Micromonospora from Atacama Desert.</title>
        <authorList>
            <person name="Carro L."/>
            <person name="Goodfellow M."/>
            <person name="Klenk H.-P."/>
        </authorList>
    </citation>
    <scope>NUCLEOTIDE SEQUENCE [LARGE SCALE GENOMIC DNA]</scope>
    <source>
        <strain evidence="2 3">LB39</strain>
    </source>
</reference>
<dbReference type="GO" id="GO:0004190">
    <property type="term" value="F:aspartic-type endopeptidase activity"/>
    <property type="evidence" value="ECO:0007669"/>
    <property type="project" value="TreeGrafter"/>
</dbReference>
<dbReference type="InterPro" id="IPR050882">
    <property type="entry name" value="Prepilin_peptidase/N-MTase"/>
</dbReference>
<sequence>MSAAALVSIGLLGTLVGLVVPLVSRRFATTDARSLSFPGPRPVRWPCGDPMVAASVFVGLAVAVGDDPALPVFLAVAAVGLVLARVDLTCLRLPDPLVLTAGLLAFGGLTAAALLAGTVGRLVGALGGAAVAGAAHVLLALLPRSRLGFGDVKLAVVLGLPLGWLGRDALLAGLLLPHVLHGGLVLGLLAARRVHRNTLLPLGPALLAGAWLATLLT</sequence>
<feature type="transmembrane region" description="Helical" evidence="1">
    <location>
        <begin position="52"/>
        <end position="84"/>
    </location>
</feature>
<dbReference type="PANTHER" id="PTHR30487:SF0">
    <property type="entry name" value="PREPILIN LEADER PEPTIDASE_N-METHYLTRANSFERASE-RELATED"/>
    <property type="match status" value="1"/>
</dbReference>
<keyword evidence="1" id="KW-0812">Transmembrane</keyword>
<comment type="caution">
    <text evidence="2">The sequence shown here is derived from an EMBL/GenBank/DDBJ whole genome shotgun (WGS) entry which is preliminary data.</text>
</comment>
<keyword evidence="1" id="KW-0472">Membrane</keyword>
<dbReference type="EMBL" id="QGSZ01000387">
    <property type="protein sequence ID" value="RQW94280.1"/>
    <property type="molecule type" value="Genomic_DNA"/>
</dbReference>
<dbReference type="OrthoDB" id="3406171at2"/>
<keyword evidence="3" id="KW-1185">Reference proteome</keyword>
<evidence type="ECO:0000256" key="1">
    <source>
        <dbReference type="SAM" id="Phobius"/>
    </source>
</evidence>
<protein>
    <submittedName>
        <fullName evidence="2">Uncharacterized protein</fullName>
    </submittedName>
</protein>
<dbReference type="AlphaFoldDB" id="A0A3N9W0J3"/>
<dbReference type="RefSeq" id="WP_124778313.1">
    <property type="nucleotide sequence ID" value="NZ_JBEZFR010000001.1"/>
</dbReference>
<keyword evidence="1" id="KW-1133">Transmembrane helix</keyword>